<evidence type="ECO:0000259" key="2">
    <source>
        <dbReference type="Pfam" id="PF04773"/>
    </source>
</evidence>
<dbReference type="RefSeq" id="WP_379850947.1">
    <property type="nucleotide sequence ID" value="NZ_JBHSMA010000017.1"/>
</dbReference>
<dbReference type="PANTHER" id="PTHR30273:SF2">
    <property type="entry name" value="PROTEIN FECR"/>
    <property type="match status" value="1"/>
</dbReference>
<dbReference type="Pfam" id="PF16344">
    <property type="entry name" value="FecR_C"/>
    <property type="match status" value="1"/>
</dbReference>
<gene>
    <name evidence="4" type="ORF">ACFPMF_26650</name>
</gene>
<protein>
    <submittedName>
        <fullName evidence="4">FecR family protein</fullName>
    </submittedName>
</protein>
<evidence type="ECO:0000256" key="1">
    <source>
        <dbReference type="SAM" id="Phobius"/>
    </source>
</evidence>
<name>A0ABW0IL25_9BACT</name>
<keyword evidence="5" id="KW-1185">Reference proteome</keyword>
<dbReference type="InterPro" id="IPR006860">
    <property type="entry name" value="FecR"/>
</dbReference>
<comment type="caution">
    <text evidence="4">The sequence shown here is derived from an EMBL/GenBank/DDBJ whole genome shotgun (WGS) entry which is preliminary data.</text>
</comment>
<organism evidence="4 5">
    <name type="scientific">Larkinella bovis</name>
    <dbReference type="NCBI Taxonomy" id="683041"/>
    <lineage>
        <taxon>Bacteria</taxon>
        <taxon>Pseudomonadati</taxon>
        <taxon>Bacteroidota</taxon>
        <taxon>Cytophagia</taxon>
        <taxon>Cytophagales</taxon>
        <taxon>Spirosomataceae</taxon>
        <taxon>Larkinella</taxon>
    </lineage>
</organism>
<evidence type="ECO:0000313" key="5">
    <source>
        <dbReference type="Proteomes" id="UP001596106"/>
    </source>
</evidence>
<dbReference type="InterPro" id="IPR032508">
    <property type="entry name" value="FecR_C"/>
</dbReference>
<proteinExistence type="predicted"/>
<accession>A0ABW0IL25</accession>
<dbReference type="Proteomes" id="UP001596106">
    <property type="component" value="Unassembled WGS sequence"/>
</dbReference>
<dbReference type="PIRSF" id="PIRSF018266">
    <property type="entry name" value="FecR"/>
    <property type="match status" value="1"/>
</dbReference>
<feature type="transmembrane region" description="Helical" evidence="1">
    <location>
        <begin position="81"/>
        <end position="101"/>
    </location>
</feature>
<feature type="domain" description="Protein FecR C-terminal" evidence="3">
    <location>
        <begin position="279"/>
        <end position="346"/>
    </location>
</feature>
<reference evidence="5" key="1">
    <citation type="journal article" date="2019" name="Int. J. Syst. Evol. Microbiol.">
        <title>The Global Catalogue of Microorganisms (GCM) 10K type strain sequencing project: providing services to taxonomists for standard genome sequencing and annotation.</title>
        <authorList>
            <consortium name="The Broad Institute Genomics Platform"/>
            <consortium name="The Broad Institute Genome Sequencing Center for Infectious Disease"/>
            <person name="Wu L."/>
            <person name="Ma J."/>
        </authorList>
    </citation>
    <scope>NUCLEOTIDE SEQUENCE [LARGE SCALE GENOMIC DNA]</scope>
    <source>
        <strain evidence="5">CCUG 55250</strain>
    </source>
</reference>
<evidence type="ECO:0000313" key="4">
    <source>
        <dbReference type="EMBL" id="MFC5412932.1"/>
    </source>
</evidence>
<keyword evidence="1" id="KW-1133">Transmembrane helix</keyword>
<dbReference type="Pfam" id="PF04773">
    <property type="entry name" value="FecR"/>
    <property type="match status" value="1"/>
</dbReference>
<keyword evidence="1" id="KW-0812">Transmembrane</keyword>
<dbReference type="PANTHER" id="PTHR30273">
    <property type="entry name" value="PERIPLASMIC SIGNAL SENSOR AND SIGMA FACTOR ACTIVATOR FECR-RELATED"/>
    <property type="match status" value="1"/>
</dbReference>
<keyword evidence="1" id="KW-0472">Membrane</keyword>
<dbReference type="Gene3D" id="2.60.120.1440">
    <property type="match status" value="1"/>
</dbReference>
<feature type="domain" description="FecR protein" evidence="2">
    <location>
        <begin position="128"/>
        <end position="218"/>
    </location>
</feature>
<dbReference type="InterPro" id="IPR012373">
    <property type="entry name" value="Ferrdict_sens_TM"/>
</dbReference>
<dbReference type="EMBL" id="JBHSMA010000017">
    <property type="protein sequence ID" value="MFC5412932.1"/>
    <property type="molecule type" value="Genomic_DNA"/>
</dbReference>
<sequence length="353" mass="39938">MQKEEFVQLLARYNKGQCSEAEIRLIDQWYDRLGTESSVALSEEDRQKLKKKLWHSIDLQTSDDAETVVQAEEKTVRLPLFRGWAAAAAVITLIGLGALLFNRYPSRSANRITQPTVRADDFVTYTNTTQQPQTLTLEDSTRIYLQPQSTIRYAVKAHPNKRETWLKGKAFFQVHKDPKRPFLVYSGTIVTRVLGTSFWVTAPADVPTVEVAVHTGKVSVFKKRPKVHVGNDDVDETASVVLTPNQKVTIYVDEDRLTRGLIDQPEPIRAPARPVPTAFVFDDSPLPEVLQQLERAYGIEMEMSNEALNNCRFTGKIDQQSLYVKLELICRTLNLQYEVQGNRILITGSGCTP</sequence>
<evidence type="ECO:0000259" key="3">
    <source>
        <dbReference type="Pfam" id="PF16344"/>
    </source>
</evidence>
<dbReference type="Gene3D" id="3.55.50.30">
    <property type="match status" value="1"/>
</dbReference>